<evidence type="ECO:0000313" key="2">
    <source>
        <dbReference type="Proteomes" id="UP000660270"/>
    </source>
</evidence>
<dbReference type="RefSeq" id="WP_190386494.1">
    <property type="nucleotide sequence ID" value="NZ_JACJTM010000020.1"/>
</dbReference>
<reference evidence="1 2" key="1">
    <citation type="journal article" date="2020" name="ISME J.">
        <title>Comparative genomics reveals insights into cyanobacterial evolution and habitat adaptation.</title>
        <authorList>
            <person name="Chen M.Y."/>
            <person name="Teng W.K."/>
            <person name="Zhao L."/>
            <person name="Hu C.X."/>
            <person name="Zhou Y.K."/>
            <person name="Han B.P."/>
            <person name="Song L.R."/>
            <person name="Shu W.S."/>
        </authorList>
    </citation>
    <scope>NUCLEOTIDE SEQUENCE [LARGE SCALE GENOMIC DNA]</scope>
    <source>
        <strain evidence="1 2">FACHB-1249</strain>
    </source>
</reference>
<evidence type="ECO:0000313" key="1">
    <source>
        <dbReference type="EMBL" id="MBD2685683.1"/>
    </source>
</evidence>
<dbReference type="EMBL" id="JACJTM010000020">
    <property type="protein sequence ID" value="MBD2685683.1"/>
    <property type="molecule type" value="Genomic_DNA"/>
</dbReference>
<dbReference type="GeneID" id="78218332"/>
<sequence>MSKRVCSISYLIKIIALSTPLVFIQSLPSWGQSAPNAPEIGFEVQGKSELNQIVLPLYKYVGECPSPGIYIGTTKAWFTSSSEPPKKGRRVIIRNISRGMSPDNFPHTNRDYSKGRSSEFTKITTGTEHRDSAFVVRPNYKNEFEYEIRQDNSVVERGQFSANVQRSSNVLEIPREKEEVDKGYCAEKGGFLGLSCKKWVSNNVKECPKD</sequence>
<protein>
    <submittedName>
        <fullName evidence="1">Uncharacterized protein</fullName>
    </submittedName>
</protein>
<gene>
    <name evidence="1" type="ORF">H6G43_10700</name>
</gene>
<proteinExistence type="predicted"/>
<dbReference type="Proteomes" id="UP000660270">
    <property type="component" value="Unassembled WGS sequence"/>
</dbReference>
<organism evidence="1 2">
    <name type="scientific">Aphanizomenon flos-aquae FACHB-1249</name>
    <dbReference type="NCBI Taxonomy" id="2692889"/>
    <lineage>
        <taxon>Bacteria</taxon>
        <taxon>Bacillati</taxon>
        <taxon>Cyanobacteriota</taxon>
        <taxon>Cyanophyceae</taxon>
        <taxon>Nostocales</taxon>
        <taxon>Aphanizomenonaceae</taxon>
        <taxon>Aphanizomenon</taxon>
    </lineage>
</organism>
<comment type="caution">
    <text evidence="1">The sequence shown here is derived from an EMBL/GenBank/DDBJ whole genome shotgun (WGS) entry which is preliminary data.</text>
</comment>
<keyword evidence="2" id="KW-1185">Reference proteome</keyword>
<accession>A0ABR8IUD0</accession>
<name>A0ABR8IUD0_APHFL</name>